<dbReference type="Proteomes" id="UP000593563">
    <property type="component" value="Unassembled WGS sequence"/>
</dbReference>
<evidence type="ECO:0000313" key="1">
    <source>
        <dbReference type="EMBL" id="KAF1002690.1"/>
    </source>
</evidence>
<sequence>MKEERVSVYSIDETSGVTFRYDTRASRDSNSWPPSGKPLHQHKHAISFVIHVSALERTVGSWAGLLNHDITSQYGKLLEDTGLYNGAVLSRIELTATKPIIKPEGAIWLQVVHNFQDTQSMSECVHGFLGFLTQTKTKAEDERGATDQCNSRHLFPASLLMRKCSISHLTFGVETGINLWLFQTFGLVSYIPSDQRWAMLDMWIGDSRVFCSKVDNENRDRVGSGVQERSPPPLSHSTCLCESVLKSSGKPRTEVQFLASNGRSIVCLKLVCTYVAECSLQAEAETISAIHPS</sequence>
<reference evidence="1" key="1">
    <citation type="submission" date="2020-01" db="EMBL/GenBank/DDBJ databases">
        <title>The Celery Genome Sequence Reveals Sequential Paleo-tetraploidization, Resistance Gene Elimination, Karyotype Evolution, and Functional Innovation in Apiales.</title>
        <authorList>
            <person name="Song X."/>
        </authorList>
    </citation>
    <scope>NUCLEOTIDE SEQUENCE</scope>
    <source>
        <tissue evidence="1">Leaf</tissue>
    </source>
</reference>
<gene>
    <name evidence="1" type="ORF">AG4045_025967</name>
</gene>
<dbReference type="EMBL" id="WRXP01000592">
    <property type="protein sequence ID" value="KAF1002690.1"/>
    <property type="molecule type" value="Genomic_DNA"/>
</dbReference>
<name>A0A6L5BB17_APIGR</name>
<comment type="caution">
    <text evidence="1">The sequence shown here is derived from an EMBL/GenBank/DDBJ whole genome shotgun (WGS) entry which is preliminary data.</text>
</comment>
<dbReference type="AlphaFoldDB" id="A0A6L5BB17"/>
<accession>A0A6L5BB17</accession>
<evidence type="ECO:0000313" key="2">
    <source>
        <dbReference type="Proteomes" id="UP000593563"/>
    </source>
</evidence>
<organism evidence="1 2">
    <name type="scientific">Apium graveolens</name>
    <name type="common">Celery</name>
    <dbReference type="NCBI Taxonomy" id="4045"/>
    <lineage>
        <taxon>Eukaryota</taxon>
        <taxon>Viridiplantae</taxon>
        <taxon>Streptophyta</taxon>
        <taxon>Embryophyta</taxon>
        <taxon>Tracheophyta</taxon>
        <taxon>Spermatophyta</taxon>
        <taxon>Magnoliopsida</taxon>
        <taxon>eudicotyledons</taxon>
        <taxon>Gunneridae</taxon>
        <taxon>Pentapetalae</taxon>
        <taxon>asterids</taxon>
        <taxon>campanulids</taxon>
        <taxon>Apiales</taxon>
        <taxon>Apiaceae</taxon>
        <taxon>Apioideae</taxon>
        <taxon>apioid superclade</taxon>
        <taxon>Apieae</taxon>
        <taxon>Apium</taxon>
    </lineage>
</organism>
<proteinExistence type="predicted"/>
<protein>
    <submittedName>
        <fullName evidence="1">Uncharacterized protein</fullName>
    </submittedName>
</protein>
<keyword evidence="2" id="KW-1185">Reference proteome</keyword>